<reference evidence="5" key="2">
    <citation type="journal article" date="2014" name="ISME J.">
        <title>Microbial stratification in low pH oxic and suboxic macroscopic growths along an acid mine drainage.</title>
        <authorList>
            <person name="Mendez-Garcia C."/>
            <person name="Mesa V."/>
            <person name="Sprenger R.R."/>
            <person name="Richter M."/>
            <person name="Diez M.S."/>
            <person name="Solano J."/>
            <person name="Bargiela R."/>
            <person name="Golyshina O.V."/>
            <person name="Manteca A."/>
            <person name="Ramos J.L."/>
            <person name="Gallego J.R."/>
            <person name="Llorente I."/>
            <person name="Martins Dos Santos V.A."/>
            <person name="Jensen O.N."/>
            <person name="Pelaez A.I."/>
            <person name="Sanchez J."/>
            <person name="Ferrer M."/>
        </authorList>
    </citation>
    <scope>NUCLEOTIDE SEQUENCE</scope>
</reference>
<gene>
    <name evidence="5" type="ORF">B1B_07290</name>
</gene>
<feature type="domain" description="tRNA synthetases class I catalytic" evidence="4">
    <location>
        <begin position="23"/>
        <end position="93"/>
    </location>
</feature>
<dbReference type="InterPro" id="IPR032678">
    <property type="entry name" value="tRNA-synt_1_cat_dom"/>
</dbReference>
<evidence type="ECO:0000256" key="2">
    <source>
        <dbReference type="ARBA" id="ARBA00022741"/>
    </source>
</evidence>
<dbReference type="PANTHER" id="PTHR10890">
    <property type="entry name" value="CYSTEINYL-TRNA SYNTHETASE"/>
    <property type="match status" value="1"/>
</dbReference>
<accession>T1B198</accession>
<dbReference type="GO" id="GO:0005737">
    <property type="term" value="C:cytoplasm"/>
    <property type="evidence" value="ECO:0007669"/>
    <property type="project" value="TreeGrafter"/>
</dbReference>
<proteinExistence type="predicted"/>
<dbReference type="PANTHER" id="PTHR10890:SF3">
    <property type="entry name" value="CYSTEINE--TRNA LIGASE, CYTOPLASMIC"/>
    <property type="match status" value="1"/>
</dbReference>
<dbReference type="SUPFAM" id="SSF52374">
    <property type="entry name" value="Nucleotidylyl transferase"/>
    <property type="match status" value="1"/>
</dbReference>
<evidence type="ECO:0000256" key="3">
    <source>
        <dbReference type="ARBA" id="ARBA00022840"/>
    </source>
</evidence>
<keyword evidence="1 5" id="KW-0436">Ligase</keyword>
<dbReference type="EMBL" id="AUZY01004643">
    <property type="protein sequence ID" value="EQD62363.1"/>
    <property type="molecule type" value="Genomic_DNA"/>
</dbReference>
<evidence type="ECO:0000313" key="5">
    <source>
        <dbReference type="EMBL" id="EQD62363.1"/>
    </source>
</evidence>
<reference evidence="5" key="1">
    <citation type="submission" date="2013-08" db="EMBL/GenBank/DDBJ databases">
        <authorList>
            <person name="Mendez C."/>
            <person name="Richter M."/>
            <person name="Ferrer M."/>
            <person name="Sanchez J."/>
        </authorList>
    </citation>
    <scope>NUCLEOTIDE SEQUENCE</scope>
</reference>
<dbReference type="GO" id="GO:0004817">
    <property type="term" value="F:cysteine-tRNA ligase activity"/>
    <property type="evidence" value="ECO:0007669"/>
    <property type="project" value="UniProtKB-EC"/>
</dbReference>
<dbReference type="Pfam" id="PF01406">
    <property type="entry name" value="tRNA-synt_1e"/>
    <property type="match status" value="1"/>
</dbReference>
<evidence type="ECO:0000256" key="1">
    <source>
        <dbReference type="ARBA" id="ARBA00022598"/>
    </source>
</evidence>
<keyword evidence="3" id="KW-0067">ATP-binding</keyword>
<feature type="non-terminal residue" evidence="5">
    <location>
        <position position="104"/>
    </location>
</feature>
<comment type="caution">
    <text evidence="5">The sequence shown here is derived from an EMBL/GenBank/DDBJ whole genome shotgun (WGS) entry which is preliminary data.</text>
</comment>
<dbReference type="InterPro" id="IPR014729">
    <property type="entry name" value="Rossmann-like_a/b/a_fold"/>
</dbReference>
<dbReference type="EC" id="6.1.1.16" evidence="5"/>
<keyword evidence="5" id="KW-0030">Aminoacyl-tRNA synthetase</keyword>
<keyword evidence="2" id="KW-0547">Nucleotide-binding</keyword>
<organism evidence="5">
    <name type="scientific">mine drainage metagenome</name>
    <dbReference type="NCBI Taxonomy" id="410659"/>
    <lineage>
        <taxon>unclassified sequences</taxon>
        <taxon>metagenomes</taxon>
        <taxon>ecological metagenomes</taxon>
    </lineage>
</organism>
<evidence type="ECO:0000259" key="4">
    <source>
        <dbReference type="Pfam" id="PF01406"/>
    </source>
</evidence>
<dbReference type="AlphaFoldDB" id="T1B198"/>
<dbReference type="InterPro" id="IPR024909">
    <property type="entry name" value="Cys-tRNA/MSH_ligase"/>
</dbReference>
<protein>
    <submittedName>
        <fullName evidence="5">Protein containing Cysteinyl-tRNA synthetase, class Ia</fullName>
        <ecNumber evidence="5">6.1.1.16</ecNumber>
    </submittedName>
</protein>
<dbReference type="GO" id="GO:0005524">
    <property type="term" value="F:ATP binding"/>
    <property type="evidence" value="ECO:0007669"/>
    <property type="project" value="UniProtKB-KW"/>
</dbReference>
<dbReference type="GO" id="GO:0006423">
    <property type="term" value="P:cysteinyl-tRNA aminoacylation"/>
    <property type="evidence" value="ECO:0007669"/>
    <property type="project" value="TreeGrafter"/>
</dbReference>
<sequence>MRRVTIYDTLSRESRLFVPRFPPRVGMFVCGLTPYDEAHIGHARVAVVFDVVARALARWGYRVFYVQNVTNIDDKLLGRAGELGVDPFALADRHFGDGARRWSG</sequence>
<name>T1B198_9ZZZZ</name>
<dbReference type="Gene3D" id="3.40.50.620">
    <property type="entry name" value="HUPs"/>
    <property type="match status" value="1"/>
</dbReference>